<gene>
    <name evidence="2" type="ORF">ODALV1_LOCUS10871</name>
</gene>
<evidence type="ECO:0000259" key="1">
    <source>
        <dbReference type="Pfam" id="PF01712"/>
    </source>
</evidence>
<dbReference type="Gene3D" id="3.40.50.300">
    <property type="entry name" value="P-loop containing nucleotide triphosphate hydrolases"/>
    <property type="match status" value="1"/>
</dbReference>
<dbReference type="PANTHER" id="PTHR10513:SF24">
    <property type="entry name" value="THYMIDINE KINASE 2, MITOCHONDRIAL"/>
    <property type="match status" value="1"/>
</dbReference>
<proteinExistence type="predicted"/>
<keyword evidence="3" id="KW-1185">Reference proteome</keyword>
<dbReference type="CDD" id="cd01673">
    <property type="entry name" value="dNK"/>
    <property type="match status" value="1"/>
</dbReference>
<comment type="caution">
    <text evidence="2">The sequence shown here is derived from an EMBL/GenBank/DDBJ whole genome shotgun (WGS) entry which is preliminary data.</text>
</comment>
<dbReference type="Pfam" id="PF01712">
    <property type="entry name" value="dNK"/>
    <property type="match status" value="1"/>
</dbReference>
<dbReference type="InterPro" id="IPR050566">
    <property type="entry name" value="Deoxyribonucleoside_kinase"/>
</dbReference>
<name>A0ABP1QFU2_9HEXA</name>
<reference evidence="2 3" key="1">
    <citation type="submission" date="2024-08" db="EMBL/GenBank/DDBJ databases">
        <authorList>
            <person name="Cucini C."/>
            <person name="Frati F."/>
        </authorList>
    </citation>
    <scope>NUCLEOTIDE SEQUENCE [LARGE SCALE GENOMIC DNA]</scope>
</reference>
<dbReference type="EMBL" id="CAXLJM020000033">
    <property type="protein sequence ID" value="CAL8101532.1"/>
    <property type="molecule type" value="Genomic_DNA"/>
</dbReference>
<protein>
    <recommendedName>
        <fullName evidence="1">Deoxynucleoside kinase domain-containing protein</fullName>
    </recommendedName>
</protein>
<dbReference type="Proteomes" id="UP001642540">
    <property type="component" value="Unassembled WGS sequence"/>
</dbReference>
<evidence type="ECO:0000313" key="2">
    <source>
        <dbReference type="EMBL" id="CAL8101532.1"/>
    </source>
</evidence>
<organism evidence="2 3">
    <name type="scientific">Orchesella dallaii</name>
    <dbReference type="NCBI Taxonomy" id="48710"/>
    <lineage>
        <taxon>Eukaryota</taxon>
        <taxon>Metazoa</taxon>
        <taxon>Ecdysozoa</taxon>
        <taxon>Arthropoda</taxon>
        <taxon>Hexapoda</taxon>
        <taxon>Collembola</taxon>
        <taxon>Entomobryomorpha</taxon>
        <taxon>Entomobryoidea</taxon>
        <taxon>Orchesellidae</taxon>
        <taxon>Orchesellinae</taxon>
        <taxon>Orchesella</taxon>
    </lineage>
</organism>
<accession>A0ABP1QFU2</accession>
<evidence type="ECO:0000313" key="3">
    <source>
        <dbReference type="Proteomes" id="UP001642540"/>
    </source>
</evidence>
<dbReference type="InterPro" id="IPR027417">
    <property type="entry name" value="P-loop_NTPase"/>
</dbReference>
<dbReference type="PANTHER" id="PTHR10513">
    <property type="entry name" value="DEOXYNUCLEOSIDE KINASE"/>
    <property type="match status" value="1"/>
</dbReference>
<dbReference type="InterPro" id="IPR031314">
    <property type="entry name" value="DNK_dom"/>
</dbReference>
<feature type="domain" description="Deoxynucleoside kinase" evidence="1">
    <location>
        <begin position="152"/>
        <end position="341"/>
    </location>
</feature>
<sequence>MAIPTISIRNKGFFWPFSTNSLSKRFRNLESNPKLLNCKHNFMLSSSKTQLDVKLTNHYHHPPLLNLILRSTLSTSALCCGGKSNRNLGLEDDYVCGSDCDVDSSVQVPLIYGKRRRYSPVVQRMEGVSGNSGTSTLTSFFGSRAMNPPITVCVEGNIGSGKTTFLKHFKKFPDVCVFDEPISKWRDCQGYNLLDLMYKDPRKWSLCFQSYVQLTMLDLHTKPIVEPIKMMERSIFSAQYCFVQNLRNEGLIEDAQYAVLSEWFNFSTANLPIKLDLIVYLRTDPEVAFNRIAQRGRSEENSIKMEYIQSVHKLHEDWLVNNQKLLPCPVLTIDANLELADMAPNYQLCEEKMFQKQKATVAN</sequence>
<dbReference type="SUPFAM" id="SSF52540">
    <property type="entry name" value="P-loop containing nucleoside triphosphate hydrolases"/>
    <property type="match status" value="1"/>
</dbReference>